<feature type="binding site" evidence="11">
    <location>
        <position position="232"/>
    </location>
    <ligand>
        <name>ATP</name>
        <dbReference type="ChEBI" id="CHEBI:30616"/>
    </ligand>
</feature>
<dbReference type="GO" id="GO:0005524">
    <property type="term" value="F:ATP binding"/>
    <property type="evidence" value="ECO:0007669"/>
    <property type="project" value="UniProtKB-UniRule"/>
</dbReference>
<sequence length="366" mass="36005">MANTSEGIVTVSTASNASTAPGPGQQTAAAAQRASAVTDTGASADTGASNSTDTSTSTGTATGAGTADTLGIADRARAVREGGPLVQCITNTVVQQFAANALLAVGAAPAMLDHEADAADFAHVASALNVNLGTATSHQLLAADQAIGVMAEEDKPWVLDPVSVGASAYRTSRIRALTAQRPTAVRGNASEIALLAGAGAGGRGVDSTDSVDAVVGAAARLARDTGGIVAVSGERDAIVAAQGDRAVIARVSGGSSLMPLVIGTGCSLGAVLAAYLAASRADEANTRATGSDAGSVAPEERLHNDFTAAIAAHAHFAAAGHRAALAAAGPGTFAPAFLDALFLLDAEELGAVRIELATATFEELRA</sequence>
<accession>A0A6N9H7E7</accession>
<dbReference type="Pfam" id="PF02110">
    <property type="entry name" value="HK"/>
    <property type="match status" value="1"/>
</dbReference>
<keyword evidence="10 11" id="KW-0784">Thiamine biosynthesis</keyword>
<evidence type="ECO:0000256" key="4">
    <source>
        <dbReference type="ARBA" id="ARBA00022679"/>
    </source>
</evidence>
<evidence type="ECO:0000256" key="9">
    <source>
        <dbReference type="ARBA" id="ARBA00022842"/>
    </source>
</evidence>
<evidence type="ECO:0000256" key="12">
    <source>
        <dbReference type="SAM" id="MobiDB-lite"/>
    </source>
</evidence>
<feature type="region of interest" description="Disordered" evidence="12">
    <location>
        <begin position="1"/>
        <end position="66"/>
    </location>
</feature>
<keyword evidence="9 11" id="KW-0460">Magnesium</keyword>
<dbReference type="InterPro" id="IPR029056">
    <property type="entry name" value="Ribokinase-like"/>
</dbReference>
<comment type="pathway">
    <text evidence="3 11">Cofactor biosynthesis; thiamine diphosphate biosynthesis; 4-methyl-5-(2-phosphoethyl)-thiazole from 5-(2-hydroxyethyl)-4-methylthiazole: step 1/1.</text>
</comment>
<organism evidence="13 14">
    <name type="scientific">Brevibacterium rongguiense</name>
    <dbReference type="NCBI Taxonomy" id="2695267"/>
    <lineage>
        <taxon>Bacteria</taxon>
        <taxon>Bacillati</taxon>
        <taxon>Actinomycetota</taxon>
        <taxon>Actinomycetes</taxon>
        <taxon>Micrococcales</taxon>
        <taxon>Brevibacteriaceae</taxon>
        <taxon>Brevibacterium</taxon>
    </lineage>
</organism>
<dbReference type="UniPathway" id="UPA00060">
    <property type="reaction ID" value="UER00139"/>
</dbReference>
<evidence type="ECO:0000256" key="7">
    <source>
        <dbReference type="ARBA" id="ARBA00022777"/>
    </source>
</evidence>
<feature type="compositionally biased region" description="Low complexity" evidence="12">
    <location>
        <begin position="40"/>
        <end position="66"/>
    </location>
</feature>
<evidence type="ECO:0000313" key="13">
    <source>
        <dbReference type="EMBL" id="MYM19835.1"/>
    </source>
</evidence>
<keyword evidence="8 11" id="KW-0067">ATP-binding</keyword>
<keyword evidence="7 11" id="KW-0418">Kinase</keyword>
<dbReference type="AlphaFoldDB" id="A0A6N9H7E7"/>
<feature type="compositionally biased region" description="Polar residues" evidence="12">
    <location>
        <begin position="1"/>
        <end position="18"/>
    </location>
</feature>
<dbReference type="PRINTS" id="PR01099">
    <property type="entry name" value="HYETHTZKNASE"/>
</dbReference>
<dbReference type="Proteomes" id="UP000469215">
    <property type="component" value="Unassembled WGS sequence"/>
</dbReference>
<keyword evidence="6 11" id="KW-0547">Nucleotide-binding</keyword>
<dbReference type="EC" id="2.7.1.50" evidence="11"/>
<dbReference type="InterPro" id="IPR000417">
    <property type="entry name" value="Hyethyz_kinase"/>
</dbReference>
<evidence type="ECO:0000313" key="14">
    <source>
        <dbReference type="Proteomes" id="UP000469215"/>
    </source>
</evidence>
<evidence type="ECO:0000256" key="10">
    <source>
        <dbReference type="ARBA" id="ARBA00022977"/>
    </source>
</evidence>
<evidence type="ECO:0000256" key="5">
    <source>
        <dbReference type="ARBA" id="ARBA00022723"/>
    </source>
</evidence>
<keyword evidence="14" id="KW-1185">Reference proteome</keyword>
<comment type="similarity">
    <text evidence="11">Belongs to the Thz kinase family.</text>
</comment>
<keyword evidence="5 11" id="KW-0479">Metal-binding</keyword>
<evidence type="ECO:0000256" key="6">
    <source>
        <dbReference type="ARBA" id="ARBA00022741"/>
    </source>
</evidence>
<comment type="function">
    <text evidence="11">Catalyzes the phosphorylation of the hydroxyl group of 4-methyl-5-beta-hydroxyethylthiazole (THZ).</text>
</comment>
<dbReference type="GO" id="GO:0009228">
    <property type="term" value="P:thiamine biosynthetic process"/>
    <property type="evidence" value="ECO:0007669"/>
    <property type="project" value="UniProtKB-KW"/>
</dbReference>
<dbReference type="GO" id="GO:0009229">
    <property type="term" value="P:thiamine diphosphate biosynthetic process"/>
    <property type="evidence" value="ECO:0007669"/>
    <property type="project" value="UniProtKB-UniRule"/>
</dbReference>
<dbReference type="CDD" id="cd01170">
    <property type="entry name" value="THZ_kinase"/>
    <property type="match status" value="1"/>
</dbReference>
<evidence type="ECO:0000256" key="2">
    <source>
        <dbReference type="ARBA" id="ARBA00001946"/>
    </source>
</evidence>
<feature type="binding site" evidence="11">
    <location>
        <position position="186"/>
    </location>
    <ligand>
        <name>ATP</name>
        <dbReference type="ChEBI" id="CHEBI:30616"/>
    </ligand>
</feature>
<evidence type="ECO:0000256" key="1">
    <source>
        <dbReference type="ARBA" id="ARBA00001771"/>
    </source>
</evidence>
<comment type="cofactor">
    <cofactor evidence="2 11">
        <name>Mg(2+)</name>
        <dbReference type="ChEBI" id="CHEBI:18420"/>
    </cofactor>
</comment>
<reference evidence="13 14" key="1">
    <citation type="submission" date="2020-01" db="EMBL/GenBank/DDBJ databases">
        <authorList>
            <person name="Deng T."/>
        </authorList>
    </citation>
    <scope>NUCLEOTIDE SEQUENCE [LARGE SCALE GENOMIC DNA]</scope>
    <source>
        <strain evidence="13 14">5221</strain>
    </source>
</reference>
<feature type="binding site" evidence="11">
    <location>
        <position position="263"/>
    </location>
    <ligand>
        <name>substrate</name>
    </ligand>
</feature>
<dbReference type="SUPFAM" id="SSF53613">
    <property type="entry name" value="Ribokinase-like"/>
    <property type="match status" value="1"/>
</dbReference>
<dbReference type="GO" id="GO:0004417">
    <property type="term" value="F:hydroxyethylthiazole kinase activity"/>
    <property type="evidence" value="ECO:0007669"/>
    <property type="project" value="UniProtKB-UniRule"/>
</dbReference>
<dbReference type="HAMAP" id="MF_00228">
    <property type="entry name" value="Thz_kinase"/>
    <property type="match status" value="1"/>
</dbReference>
<dbReference type="EMBL" id="WWEQ01000026">
    <property type="protein sequence ID" value="MYM19835.1"/>
    <property type="molecule type" value="Genomic_DNA"/>
</dbReference>
<proteinExistence type="inferred from homology"/>
<comment type="caution">
    <text evidence="13">The sequence shown here is derived from an EMBL/GenBank/DDBJ whole genome shotgun (WGS) entry which is preliminary data.</text>
</comment>
<dbReference type="Gene3D" id="3.40.1190.20">
    <property type="match status" value="1"/>
</dbReference>
<keyword evidence="4 11" id="KW-0808">Transferase</keyword>
<evidence type="ECO:0000256" key="8">
    <source>
        <dbReference type="ARBA" id="ARBA00022840"/>
    </source>
</evidence>
<feature type="binding site" evidence="11">
    <location>
        <position position="111"/>
    </location>
    <ligand>
        <name>substrate</name>
    </ligand>
</feature>
<feature type="compositionally biased region" description="Low complexity" evidence="12">
    <location>
        <begin position="19"/>
        <end position="32"/>
    </location>
</feature>
<evidence type="ECO:0000256" key="3">
    <source>
        <dbReference type="ARBA" id="ARBA00004868"/>
    </source>
</evidence>
<protein>
    <recommendedName>
        <fullName evidence="11">Hydroxyethylthiazole kinase</fullName>
        <ecNumber evidence="11">2.7.1.50</ecNumber>
    </recommendedName>
    <alternativeName>
        <fullName evidence="11">4-methyl-5-beta-hydroxyethylthiazole kinase</fullName>
        <shortName evidence="11">TH kinase</shortName>
        <shortName evidence="11">Thz kinase</shortName>
    </alternativeName>
</protein>
<dbReference type="GO" id="GO:0000287">
    <property type="term" value="F:magnesium ion binding"/>
    <property type="evidence" value="ECO:0007669"/>
    <property type="project" value="UniProtKB-UniRule"/>
</dbReference>
<name>A0A6N9H7E7_9MICO</name>
<evidence type="ECO:0000256" key="11">
    <source>
        <dbReference type="HAMAP-Rule" id="MF_00228"/>
    </source>
</evidence>
<comment type="catalytic activity">
    <reaction evidence="1 11">
        <text>5-(2-hydroxyethyl)-4-methylthiazole + ATP = 4-methyl-5-(2-phosphooxyethyl)-thiazole + ADP + H(+)</text>
        <dbReference type="Rhea" id="RHEA:24212"/>
        <dbReference type="ChEBI" id="CHEBI:15378"/>
        <dbReference type="ChEBI" id="CHEBI:17957"/>
        <dbReference type="ChEBI" id="CHEBI:30616"/>
        <dbReference type="ChEBI" id="CHEBI:58296"/>
        <dbReference type="ChEBI" id="CHEBI:456216"/>
        <dbReference type="EC" id="2.7.1.50"/>
    </reaction>
</comment>
<gene>
    <name evidence="11" type="primary">thiM</name>
    <name evidence="13" type="ORF">GSY69_07595</name>
</gene>